<organism evidence="1 2">
    <name type="scientific">Ancylostoma duodenale</name>
    <dbReference type="NCBI Taxonomy" id="51022"/>
    <lineage>
        <taxon>Eukaryota</taxon>
        <taxon>Metazoa</taxon>
        <taxon>Ecdysozoa</taxon>
        <taxon>Nematoda</taxon>
        <taxon>Chromadorea</taxon>
        <taxon>Rhabditida</taxon>
        <taxon>Rhabditina</taxon>
        <taxon>Rhabditomorpha</taxon>
        <taxon>Strongyloidea</taxon>
        <taxon>Ancylostomatidae</taxon>
        <taxon>Ancylostomatinae</taxon>
        <taxon>Ancylostoma</taxon>
    </lineage>
</organism>
<gene>
    <name evidence="1" type="ORF">ANCDUO_05151</name>
</gene>
<dbReference type="AlphaFoldDB" id="A0A0C2GZA3"/>
<evidence type="ECO:0000313" key="1">
    <source>
        <dbReference type="EMBL" id="KIH64539.1"/>
    </source>
</evidence>
<dbReference type="PANTHER" id="PTHR46238">
    <property type="entry name" value="REVERSE TRANSCRIPTASE DOMAIN-CONTAINING PROTEIN"/>
    <property type="match status" value="1"/>
</dbReference>
<accession>A0A0C2GZA3</accession>
<dbReference type="Proteomes" id="UP000054047">
    <property type="component" value="Unassembled WGS sequence"/>
</dbReference>
<keyword evidence="2" id="KW-1185">Reference proteome</keyword>
<reference evidence="1 2" key="1">
    <citation type="submission" date="2013-12" db="EMBL/GenBank/DDBJ databases">
        <title>Draft genome of the parsitic nematode Ancylostoma duodenale.</title>
        <authorList>
            <person name="Mitreva M."/>
        </authorList>
    </citation>
    <scope>NUCLEOTIDE SEQUENCE [LARGE SCALE GENOMIC DNA]</scope>
    <source>
        <strain evidence="1 2">Zhejiang</strain>
    </source>
</reference>
<sequence>MELGEAHDLAIASTFFIKRESQKVTYCSGGRQNEIDHILAKEFQYLDSVLSADGTVDAAVRGRIACAWLKWRESTGILCDRRCSRVLKGKIYRTVLRPAMMYGGECWPLSKTHERMLNTAEMRMLRWACGLMRCDKVHNEDIRTMMQTASIQPKNACIAVAMVWSCHEKITATPYPAGSRNGS</sequence>
<dbReference type="OrthoDB" id="5831138at2759"/>
<dbReference type="EMBL" id="KN728004">
    <property type="protein sequence ID" value="KIH64539.1"/>
    <property type="molecule type" value="Genomic_DNA"/>
</dbReference>
<proteinExistence type="predicted"/>
<dbReference type="PANTHER" id="PTHR46238:SF8">
    <property type="entry name" value="ENDONUCLEASE_EXONUCLEASE_PHOSPHATASE DOMAIN-CONTAINING PROTEIN"/>
    <property type="match status" value="1"/>
</dbReference>
<name>A0A0C2GZA3_9BILA</name>
<evidence type="ECO:0000313" key="2">
    <source>
        <dbReference type="Proteomes" id="UP000054047"/>
    </source>
</evidence>
<protein>
    <submittedName>
        <fullName evidence="1">Uncharacterized protein</fullName>
    </submittedName>
</protein>